<evidence type="ECO:0000256" key="2">
    <source>
        <dbReference type="SAM" id="MobiDB-lite"/>
    </source>
</evidence>
<evidence type="ECO:0000313" key="4">
    <source>
        <dbReference type="Proteomes" id="UP001189429"/>
    </source>
</evidence>
<organism evidence="3 4">
    <name type="scientific">Prorocentrum cordatum</name>
    <dbReference type="NCBI Taxonomy" id="2364126"/>
    <lineage>
        <taxon>Eukaryota</taxon>
        <taxon>Sar</taxon>
        <taxon>Alveolata</taxon>
        <taxon>Dinophyceae</taxon>
        <taxon>Prorocentrales</taxon>
        <taxon>Prorocentraceae</taxon>
        <taxon>Prorocentrum</taxon>
    </lineage>
</organism>
<feature type="region of interest" description="Disordered" evidence="2">
    <location>
        <begin position="379"/>
        <end position="422"/>
    </location>
</feature>
<dbReference type="Proteomes" id="UP001189429">
    <property type="component" value="Unassembled WGS sequence"/>
</dbReference>
<accession>A0ABN9SIU6</accession>
<gene>
    <name evidence="3" type="ORF">PCOR1329_LOCUS29943</name>
</gene>
<proteinExistence type="predicted"/>
<feature type="coiled-coil region" evidence="1">
    <location>
        <begin position="173"/>
        <end position="200"/>
    </location>
</feature>
<keyword evidence="4" id="KW-1185">Reference proteome</keyword>
<dbReference type="EMBL" id="CAUYUJ010011383">
    <property type="protein sequence ID" value="CAK0831666.1"/>
    <property type="molecule type" value="Genomic_DNA"/>
</dbReference>
<name>A0ABN9SIU6_9DINO</name>
<feature type="region of interest" description="Disordered" evidence="2">
    <location>
        <begin position="303"/>
        <end position="323"/>
    </location>
</feature>
<sequence>MSSQISGWRCPCGEKVPVTKWNCKCGTHFNQRIQMAWARRPRSASRAPWQEQALHQPSKAVVNKMIATVRPMSLQEAEANLTWDPPPLDESKVAAYRAKARSKMESLALSAIAAKAADMDDAEARYEIAMWKAALIALKPIAQQIADMRNRKMRLDDKIRKIKFDQMKMAEEEAAVAAEIDELKAQIDQLVQEEAEQEDEAMQHLMVPVVPQQCFDTTSNKGHGKGVQAAAPAYGGPPVPQGPIVGGITAEQACQLNGAIQQMESNKQQFTAMHNQMQQMQQYIVGLTTAISDLNRQKVAAERMPVPPSPTASTEASTPGLGVNATATPQGGLGLRMGPITIAPTSLAQAFEESQQEQIPFEGTLTPISPTQEVKEIESIPGPPRSIAGYQDKHGEPDSAFPRTASEAMKSGDSPARKIQRGDDEIVEITDEDHQAEILAREGGA</sequence>
<protein>
    <submittedName>
        <fullName evidence="3">Uncharacterized protein</fullName>
    </submittedName>
</protein>
<keyword evidence="1" id="KW-0175">Coiled coil</keyword>
<evidence type="ECO:0000313" key="3">
    <source>
        <dbReference type="EMBL" id="CAK0831666.1"/>
    </source>
</evidence>
<evidence type="ECO:0000256" key="1">
    <source>
        <dbReference type="SAM" id="Coils"/>
    </source>
</evidence>
<reference evidence="3" key="1">
    <citation type="submission" date="2023-10" db="EMBL/GenBank/DDBJ databases">
        <authorList>
            <person name="Chen Y."/>
            <person name="Shah S."/>
            <person name="Dougan E. K."/>
            <person name="Thang M."/>
            <person name="Chan C."/>
        </authorList>
    </citation>
    <scope>NUCLEOTIDE SEQUENCE [LARGE SCALE GENOMIC DNA]</scope>
</reference>
<comment type="caution">
    <text evidence="3">The sequence shown here is derived from an EMBL/GenBank/DDBJ whole genome shotgun (WGS) entry which is preliminary data.</text>
</comment>